<evidence type="ECO:0000313" key="10">
    <source>
        <dbReference type="Proteomes" id="UP000799538"/>
    </source>
</evidence>
<dbReference type="PANTHER" id="PTHR14212">
    <property type="entry name" value="U4/U6-ASSOCIATED RNA SPLICING FACTOR-RELATED"/>
    <property type="match status" value="1"/>
</dbReference>
<dbReference type="GO" id="GO:0046540">
    <property type="term" value="C:U4/U6 x U5 tri-snRNP complex"/>
    <property type="evidence" value="ECO:0007669"/>
    <property type="project" value="InterPro"/>
</dbReference>
<feature type="compositionally biased region" description="Basic and acidic residues" evidence="6">
    <location>
        <begin position="160"/>
        <end position="175"/>
    </location>
</feature>
<name>A0A6A6FZK5_9PEZI</name>
<feature type="compositionally biased region" description="Low complexity" evidence="6">
    <location>
        <begin position="115"/>
        <end position="128"/>
    </location>
</feature>
<evidence type="ECO:0000313" key="9">
    <source>
        <dbReference type="EMBL" id="KAF2218813.1"/>
    </source>
</evidence>
<dbReference type="GO" id="GO:0000398">
    <property type="term" value="P:mRNA splicing, via spliceosome"/>
    <property type="evidence" value="ECO:0007669"/>
    <property type="project" value="InterPro"/>
</dbReference>
<dbReference type="InterPro" id="IPR027104">
    <property type="entry name" value="Prp3"/>
</dbReference>
<comment type="subcellular location">
    <subcellularLocation>
        <location evidence="1">Nucleus</location>
    </subcellularLocation>
</comment>
<dbReference type="Pfam" id="PF08572">
    <property type="entry name" value="PRP3"/>
    <property type="match status" value="1"/>
</dbReference>
<protein>
    <submittedName>
        <fullName evidence="9">Pre-mRNA processing factor 3-domain-containing protein</fullName>
    </submittedName>
</protein>
<feature type="domain" description="Pre-mRNA-splicing factor 3" evidence="8">
    <location>
        <begin position="198"/>
        <end position="401"/>
    </location>
</feature>
<dbReference type="PANTHER" id="PTHR14212:SF0">
    <property type="entry name" value="U4_U6 SMALL NUCLEAR RIBONUCLEOPROTEIN PRP3"/>
    <property type="match status" value="1"/>
</dbReference>
<feature type="domain" description="Small nuclear ribonucleoprotein Prp3 C-terminal" evidence="7">
    <location>
        <begin position="424"/>
        <end position="565"/>
    </location>
</feature>
<evidence type="ECO:0000256" key="3">
    <source>
        <dbReference type="ARBA" id="ARBA00023187"/>
    </source>
</evidence>
<feature type="coiled-coil region" evidence="5">
    <location>
        <begin position="221"/>
        <end position="257"/>
    </location>
</feature>
<dbReference type="CDD" id="cd24162">
    <property type="entry name" value="Prp3_C"/>
    <property type="match status" value="1"/>
</dbReference>
<evidence type="ECO:0000259" key="8">
    <source>
        <dbReference type="Pfam" id="PF08572"/>
    </source>
</evidence>
<dbReference type="OrthoDB" id="10264544at2759"/>
<keyword evidence="10" id="KW-1185">Reference proteome</keyword>
<accession>A0A6A6FZK5</accession>
<gene>
    <name evidence="9" type="ORF">BDZ85DRAFT_269639</name>
</gene>
<keyword evidence="5" id="KW-0175">Coiled coil</keyword>
<evidence type="ECO:0000256" key="2">
    <source>
        <dbReference type="ARBA" id="ARBA00022664"/>
    </source>
</evidence>
<keyword evidence="4" id="KW-0539">Nucleus</keyword>
<proteinExistence type="predicted"/>
<dbReference type="EMBL" id="ML992527">
    <property type="protein sequence ID" value="KAF2218813.1"/>
    <property type="molecule type" value="Genomic_DNA"/>
</dbReference>
<sequence length="571" mass="64077">MPEKRPHPPSDLNNDPKRPRSTNGSPAPMTDEERRKADVAARIAALKAKAKPPAPVVPVASAPPALKEDVQAKIAAMKARFASGGASPSPGPRSPAPLPNSSPANGNDTQERVRAQLAALQAKTAQRRGQAAPPPPPAREDSGSMGRGGLGIGLHPALLGERKAQSSEQKGDKKTAAKVNPYLEQGSTTQDEKDPTVYDPRLGRARIDRKTRDMVFNEKGKFIAQAEALRAQERLEKMKQEMQAQLRKKEIEEATEKSYLVKTPPEVEWWDEGLVSVGSYADIDKPNGVKMDVITQYVQHPVLLEPPQEKLQPTAKAMYLTKKEQKKMRRQRRMEEHKDQQMKIRLGIVPTPEPKVKKSNLMRVLGSEAVKDPTAVEARVNRQIEERADAHEQANEERKLTKEERHEKLAKQQESDAAKGIRMAVFRVETLSYGKHRYQIDINAKQQDLTGMVVLHPKLNLVVVEGGRHGVEAYKKLMLRRIKWEENAAPVGGERVKEGEERDWLQPLDEQGRIKDLSYNRCSLVWEGEEKQRAFKKWGSRVCETDGEAKDALARMKMENMWTLAQSMKIE</sequence>
<dbReference type="AlphaFoldDB" id="A0A6A6FZK5"/>
<dbReference type="InterPro" id="IPR013881">
    <property type="entry name" value="Pre-mRNA_splic_Prp3_dom"/>
</dbReference>
<evidence type="ECO:0000256" key="5">
    <source>
        <dbReference type="SAM" id="Coils"/>
    </source>
</evidence>
<evidence type="ECO:0000259" key="7">
    <source>
        <dbReference type="Pfam" id="PF06544"/>
    </source>
</evidence>
<keyword evidence="3" id="KW-0508">mRNA splicing</keyword>
<evidence type="ECO:0000256" key="1">
    <source>
        <dbReference type="ARBA" id="ARBA00004123"/>
    </source>
</evidence>
<dbReference type="Pfam" id="PF06544">
    <property type="entry name" value="Prp3_C"/>
    <property type="match status" value="1"/>
</dbReference>
<reference evidence="10" key="1">
    <citation type="journal article" date="2020" name="Stud. Mycol.">
        <title>101 Dothideomycetes genomes: A test case for predicting lifestyles and emergence of pathogens.</title>
        <authorList>
            <person name="Haridas S."/>
            <person name="Albert R."/>
            <person name="Binder M."/>
            <person name="Bloem J."/>
            <person name="LaButti K."/>
            <person name="Salamov A."/>
            <person name="Andreopoulos B."/>
            <person name="Baker S."/>
            <person name="Barry K."/>
            <person name="Bills G."/>
            <person name="Bluhm B."/>
            <person name="Cannon C."/>
            <person name="Castanera R."/>
            <person name="Culley D."/>
            <person name="Daum C."/>
            <person name="Ezra D."/>
            <person name="Gonzalez J."/>
            <person name="Henrissat B."/>
            <person name="Kuo A."/>
            <person name="Liang C."/>
            <person name="Lipzen A."/>
            <person name="Lutzoni F."/>
            <person name="Magnuson J."/>
            <person name="Mondo S."/>
            <person name="Nolan M."/>
            <person name="Ohm R."/>
            <person name="Pangilinan J."/>
            <person name="Park H.-J."/>
            <person name="Ramirez L."/>
            <person name="Alfaro M."/>
            <person name="Sun H."/>
            <person name="Tritt A."/>
            <person name="Yoshinaga Y."/>
            <person name="Zwiers L.-H."/>
            <person name="Turgeon B."/>
            <person name="Goodwin S."/>
            <person name="Spatafora J."/>
            <person name="Crous P."/>
            <person name="Grigoriev I."/>
        </authorList>
    </citation>
    <scope>NUCLEOTIDE SEQUENCE [LARGE SCALE GENOMIC DNA]</scope>
    <source>
        <strain evidence="10">CECT 20119</strain>
    </source>
</reference>
<feature type="compositionally biased region" description="Pro residues" evidence="6">
    <location>
        <begin position="89"/>
        <end position="100"/>
    </location>
</feature>
<keyword evidence="2" id="KW-0507">mRNA processing</keyword>
<feature type="compositionally biased region" description="Basic and acidic residues" evidence="6">
    <location>
        <begin position="190"/>
        <end position="199"/>
    </location>
</feature>
<organism evidence="9 10">
    <name type="scientific">Elsinoe ampelina</name>
    <dbReference type="NCBI Taxonomy" id="302913"/>
    <lineage>
        <taxon>Eukaryota</taxon>
        <taxon>Fungi</taxon>
        <taxon>Dikarya</taxon>
        <taxon>Ascomycota</taxon>
        <taxon>Pezizomycotina</taxon>
        <taxon>Dothideomycetes</taxon>
        <taxon>Dothideomycetidae</taxon>
        <taxon>Myriangiales</taxon>
        <taxon>Elsinoaceae</taxon>
        <taxon>Elsinoe</taxon>
    </lineage>
</organism>
<dbReference type="Proteomes" id="UP000799538">
    <property type="component" value="Unassembled WGS sequence"/>
</dbReference>
<evidence type="ECO:0000256" key="4">
    <source>
        <dbReference type="ARBA" id="ARBA00023242"/>
    </source>
</evidence>
<dbReference type="InterPro" id="IPR010541">
    <property type="entry name" value="Prp3_C"/>
</dbReference>
<evidence type="ECO:0000256" key="6">
    <source>
        <dbReference type="SAM" id="MobiDB-lite"/>
    </source>
</evidence>
<feature type="region of interest" description="Disordered" evidence="6">
    <location>
        <begin position="385"/>
        <end position="416"/>
    </location>
</feature>
<feature type="region of interest" description="Disordered" evidence="6">
    <location>
        <begin position="81"/>
        <end position="199"/>
    </location>
</feature>
<feature type="compositionally biased region" description="Basic and acidic residues" evidence="6">
    <location>
        <begin position="1"/>
        <end position="18"/>
    </location>
</feature>
<feature type="region of interest" description="Disordered" evidence="6">
    <location>
        <begin position="1"/>
        <end position="39"/>
    </location>
</feature>